<proteinExistence type="predicted"/>
<feature type="compositionally biased region" description="Polar residues" evidence="2">
    <location>
        <begin position="119"/>
        <end position="141"/>
    </location>
</feature>
<evidence type="ECO:0000256" key="1">
    <source>
        <dbReference type="SAM" id="Coils"/>
    </source>
</evidence>
<feature type="compositionally biased region" description="Basic and acidic residues" evidence="2">
    <location>
        <begin position="482"/>
        <end position="499"/>
    </location>
</feature>
<feature type="compositionally biased region" description="Low complexity" evidence="2">
    <location>
        <begin position="37"/>
        <end position="47"/>
    </location>
</feature>
<feature type="compositionally biased region" description="Low complexity" evidence="2">
    <location>
        <begin position="145"/>
        <end position="161"/>
    </location>
</feature>
<accession>E1ZZT1</accession>
<sequence length="777" mass="88085">MFSSKANAALARLKEIEEKYKMKREKQKWTHKENTDSSISSVSIIPSENPSAELKKSPRNILKLKLDIKIPDTRIEDRTEETKLSSEKKKSTSDKMSPEPFEDEADLDVTMPSKDKSPRSTGKQESLISDVTSIQENSSIESVLDDSMISSKSLSRSKTSRGNFSTASNKSSRREERTKVAGKYEKGKESDKLSEISRGKASSGNSSIIKQSRLPGKSNEKSAFKARSGLRSEERSIEEKVAIKIPNATSLDTNLDRSRSLRDDSVIEESVGTVDGSEIISELSYTKTGITTKNYNNSIKNSKYSAADNAVVVSSSSKQLATESGYANDTFEDISSSTLRSQSQHEKIMDGSRKIDLAESSTKKIQMALLEQHKYQQNNKTIRNEHVTLKPNTEVNLEPPNYVNTNSDNAIVSLIKSPKLVSSKKPYQEYQPESIKRNNSNVTNFDKNISDSSESLTRIGDVTNTDEKKNSPEIKTTSVRQESSRKEHGKASNKIRERAMINITEPPVAEDIIESSSSEEKETEKENVFEESSNQHISQNAEEVLRKLHKDAYDALVKRHTSSKNAKKTSQKSSKSKTESENKDVMKGKKEMSKEENESHCSLEENEMHNRNDLKSSNQKKKKIIKVTKSAQVHNTGNHKEEKTSRFDEKQMHGLRKRIVKLRLQQEREDLQKYLQELKNSRLESGCTQGYFYPLEFPKIAEFTQSDAMNLESKLDDQHIMLRERVSAIKRCLKDQYILYRDYCSMAQAINVHYVPTTLQDAKKTIRELQKMTITSR</sequence>
<dbReference type="Proteomes" id="UP000000311">
    <property type="component" value="Unassembled WGS sequence"/>
</dbReference>
<feature type="compositionally biased region" description="Basic and acidic residues" evidence="2">
    <location>
        <begin position="172"/>
        <end position="198"/>
    </location>
</feature>
<evidence type="ECO:0000313" key="4">
    <source>
        <dbReference type="Proteomes" id="UP000000311"/>
    </source>
</evidence>
<dbReference type="InParanoid" id="E1ZZT1"/>
<dbReference type="AlphaFoldDB" id="E1ZZT1"/>
<name>E1ZZT1_CAMFO</name>
<protein>
    <submittedName>
        <fullName evidence="3">Uncharacterized protein</fullName>
    </submittedName>
</protein>
<gene>
    <name evidence="3" type="ORF">EAG_13075</name>
</gene>
<dbReference type="KEGG" id="cfo:105258725"/>
<dbReference type="EMBL" id="GL435522">
    <property type="protein sequence ID" value="EFN73304.1"/>
    <property type="molecule type" value="Genomic_DNA"/>
</dbReference>
<feature type="compositionally biased region" description="Polar residues" evidence="2">
    <location>
        <begin position="437"/>
        <end position="456"/>
    </location>
</feature>
<organism evidence="4">
    <name type="scientific">Camponotus floridanus</name>
    <name type="common">Florida carpenter ant</name>
    <dbReference type="NCBI Taxonomy" id="104421"/>
    <lineage>
        <taxon>Eukaryota</taxon>
        <taxon>Metazoa</taxon>
        <taxon>Ecdysozoa</taxon>
        <taxon>Arthropoda</taxon>
        <taxon>Hexapoda</taxon>
        <taxon>Insecta</taxon>
        <taxon>Pterygota</taxon>
        <taxon>Neoptera</taxon>
        <taxon>Endopterygota</taxon>
        <taxon>Hymenoptera</taxon>
        <taxon>Apocrita</taxon>
        <taxon>Aculeata</taxon>
        <taxon>Formicoidea</taxon>
        <taxon>Formicidae</taxon>
        <taxon>Formicinae</taxon>
        <taxon>Camponotus</taxon>
    </lineage>
</organism>
<evidence type="ECO:0000256" key="2">
    <source>
        <dbReference type="SAM" id="MobiDB-lite"/>
    </source>
</evidence>
<dbReference type="OMA" id="CLKDQYI"/>
<keyword evidence="4" id="KW-1185">Reference proteome</keyword>
<feature type="compositionally biased region" description="Basic residues" evidence="2">
    <location>
        <begin position="559"/>
        <end position="570"/>
    </location>
</feature>
<evidence type="ECO:0000313" key="3">
    <source>
        <dbReference type="EMBL" id="EFN73304.1"/>
    </source>
</evidence>
<feature type="region of interest" description="Disordered" evidence="2">
    <location>
        <begin position="22"/>
        <end position="236"/>
    </location>
</feature>
<feature type="compositionally biased region" description="Basic and acidic residues" evidence="2">
    <location>
        <begin position="576"/>
        <end position="614"/>
    </location>
</feature>
<feature type="coiled-coil region" evidence="1">
    <location>
        <begin position="657"/>
        <end position="684"/>
    </location>
</feature>
<feature type="compositionally biased region" description="Basic and acidic residues" evidence="2">
    <location>
        <begin position="64"/>
        <end position="97"/>
    </location>
</feature>
<feature type="compositionally biased region" description="Polar residues" evidence="2">
    <location>
        <begin position="200"/>
        <end position="210"/>
    </location>
</feature>
<feature type="region of interest" description="Disordered" evidence="2">
    <location>
        <begin position="423"/>
        <end position="537"/>
    </location>
</feature>
<feature type="compositionally biased region" description="Basic and acidic residues" evidence="2">
    <location>
        <begin position="638"/>
        <end position="650"/>
    </location>
</feature>
<dbReference type="OrthoDB" id="7689914at2759"/>
<keyword evidence="1" id="KW-0175">Coiled coil</keyword>
<reference evidence="3 4" key="1">
    <citation type="journal article" date="2010" name="Science">
        <title>Genomic comparison of the ants Camponotus floridanus and Harpegnathos saltator.</title>
        <authorList>
            <person name="Bonasio R."/>
            <person name="Zhang G."/>
            <person name="Ye C."/>
            <person name="Mutti N.S."/>
            <person name="Fang X."/>
            <person name="Qin N."/>
            <person name="Donahue G."/>
            <person name="Yang P."/>
            <person name="Li Q."/>
            <person name="Li C."/>
            <person name="Zhang P."/>
            <person name="Huang Z."/>
            <person name="Berger S.L."/>
            <person name="Reinberg D."/>
            <person name="Wang J."/>
            <person name="Liebig J."/>
        </authorList>
    </citation>
    <scope>NUCLEOTIDE SEQUENCE [LARGE SCALE GENOMIC DNA]</scope>
    <source>
        <strain evidence="4">C129</strain>
    </source>
</reference>
<feature type="region of interest" description="Disordered" evidence="2">
    <location>
        <begin position="559"/>
        <end position="650"/>
    </location>
</feature>
<feature type="compositionally biased region" description="Basic and acidic residues" evidence="2">
    <location>
        <begin position="518"/>
        <end position="528"/>
    </location>
</feature>